<feature type="signal peptide" evidence="1">
    <location>
        <begin position="1"/>
        <end position="19"/>
    </location>
</feature>
<evidence type="ECO:0000256" key="1">
    <source>
        <dbReference type="SAM" id="SignalP"/>
    </source>
</evidence>
<dbReference type="PANTHER" id="PTHR38834">
    <property type="entry name" value="PERIPLASMIC SUBSTRATE BINDING PROTEIN FAMILY 3"/>
    <property type="match status" value="1"/>
</dbReference>
<dbReference type="Gene3D" id="3.40.190.10">
    <property type="entry name" value="Periplasmic binding protein-like II"/>
    <property type="match status" value="2"/>
</dbReference>
<feature type="chain" id="PRO_5004510041" description="Solute-binding protein family 3/N-terminal domain-containing protein" evidence="1">
    <location>
        <begin position="20"/>
        <end position="245"/>
    </location>
</feature>
<organism evidence="3 4">
    <name type="scientific">Litchfieldella anticariensis (strain DSM 16096 / CECT 5854 / CIP 108499 / LMG 22089 / FP35)</name>
    <name type="common">Halomonas anticariensis</name>
    <dbReference type="NCBI Taxonomy" id="1121939"/>
    <lineage>
        <taxon>Bacteria</taxon>
        <taxon>Pseudomonadati</taxon>
        <taxon>Pseudomonadota</taxon>
        <taxon>Gammaproteobacteria</taxon>
        <taxon>Oceanospirillales</taxon>
        <taxon>Halomonadaceae</taxon>
        <taxon>Litchfieldella</taxon>
    </lineage>
</organism>
<reference evidence="3 4" key="1">
    <citation type="journal article" date="2013" name="Genome Announc.">
        <title>Draft genome sequence of the moderately halophilic gammaproteobacterium Halomonas anticariensis FP35.</title>
        <authorList>
            <person name="Tahrioui A."/>
            <person name="Quesada E."/>
            <person name="Llamas I."/>
        </authorList>
    </citation>
    <scope>NUCLEOTIDE SEQUENCE [LARGE SCALE GENOMIC DNA]</scope>
    <source>
        <strain evidence="4">DSM 16096 / CECT 5854 / LMG 22089 / FP35</strain>
    </source>
</reference>
<dbReference type="eggNOG" id="COG0834">
    <property type="taxonomic scope" value="Bacteria"/>
</dbReference>
<dbReference type="SUPFAM" id="SSF53850">
    <property type="entry name" value="Periplasmic binding protein-like II"/>
    <property type="match status" value="1"/>
</dbReference>
<dbReference type="PATRIC" id="fig|1121939.11.peg.2673"/>
<dbReference type="Proteomes" id="UP000014463">
    <property type="component" value="Unassembled WGS sequence"/>
</dbReference>
<dbReference type="STRING" id="1121939.L861_20395"/>
<keyword evidence="1" id="KW-0732">Signal</keyword>
<dbReference type="AlphaFoldDB" id="S2KJ76"/>
<sequence>MKKWSWLAACLLYATTAAADLDELVFITEEYPPYNFKRNGELQGISVDILSAIFAVTNTGLTRDDIHVLPWARGYETALSQPNTVLFSTTRTQAREHLFKWVGPIARDRVTLIARRDRHITIDSIMDLNTSDYQIAVIREDIGAQRLSEANVDPERVLPAISNTSALRMLNHGRVDLWAYSEDVAFWIMEENGLKVSNFESIYTLSESYLYFALHPSTDDRLVDAMQAALNSLREQGTIDDIMRR</sequence>
<gene>
    <name evidence="3" type="ORF">L861_20395</name>
</gene>
<proteinExistence type="predicted"/>
<evidence type="ECO:0000313" key="4">
    <source>
        <dbReference type="Proteomes" id="UP000014463"/>
    </source>
</evidence>
<dbReference type="PANTHER" id="PTHR38834:SF3">
    <property type="entry name" value="SOLUTE-BINDING PROTEIN FAMILY 3_N-TERMINAL DOMAIN-CONTAINING PROTEIN"/>
    <property type="match status" value="1"/>
</dbReference>
<dbReference type="SMART" id="SM00062">
    <property type="entry name" value="PBPb"/>
    <property type="match status" value="1"/>
</dbReference>
<evidence type="ECO:0000313" key="3">
    <source>
        <dbReference type="EMBL" id="EPC02015.1"/>
    </source>
</evidence>
<accession>S2KJ76</accession>
<protein>
    <recommendedName>
        <fullName evidence="2">Solute-binding protein family 3/N-terminal domain-containing protein</fullName>
    </recommendedName>
</protein>
<dbReference type="EMBL" id="ASTJ01000029">
    <property type="protein sequence ID" value="EPC02015.1"/>
    <property type="molecule type" value="Genomic_DNA"/>
</dbReference>
<keyword evidence="4" id="KW-1185">Reference proteome</keyword>
<feature type="domain" description="Solute-binding protein family 3/N-terminal" evidence="2">
    <location>
        <begin position="23"/>
        <end position="242"/>
    </location>
</feature>
<name>S2KJ76_LITA3</name>
<dbReference type="InterPro" id="IPR001638">
    <property type="entry name" value="Solute-binding_3/MltF_N"/>
</dbReference>
<evidence type="ECO:0000259" key="2">
    <source>
        <dbReference type="SMART" id="SM00062"/>
    </source>
</evidence>
<dbReference type="Pfam" id="PF00497">
    <property type="entry name" value="SBP_bac_3"/>
    <property type="match status" value="1"/>
</dbReference>
<dbReference type="OrthoDB" id="8587856at2"/>
<comment type="caution">
    <text evidence="3">The sequence shown here is derived from an EMBL/GenBank/DDBJ whole genome shotgun (WGS) entry which is preliminary data.</text>
</comment>
<dbReference type="RefSeq" id="WP_016417186.1">
    <property type="nucleotide sequence ID" value="NZ_AUAB01000012.1"/>
</dbReference>